<evidence type="ECO:0000259" key="8">
    <source>
        <dbReference type="Pfam" id="PF01757"/>
    </source>
</evidence>
<dbReference type="Pfam" id="PF01757">
    <property type="entry name" value="Acyl_transf_3"/>
    <property type="match status" value="1"/>
</dbReference>
<comment type="similarity">
    <text evidence="2">Belongs to the acyltransferase 3 family.</text>
</comment>
<name>A0A0D1LLM5_9LACO</name>
<evidence type="ECO:0000256" key="1">
    <source>
        <dbReference type="ARBA" id="ARBA00004651"/>
    </source>
</evidence>
<feature type="transmembrane region" description="Helical" evidence="7">
    <location>
        <begin position="255"/>
        <end position="274"/>
    </location>
</feature>
<keyword evidence="6 7" id="KW-0472">Membrane</keyword>
<dbReference type="GO" id="GO:0009246">
    <property type="term" value="P:enterobacterial common antigen biosynthetic process"/>
    <property type="evidence" value="ECO:0007669"/>
    <property type="project" value="TreeGrafter"/>
</dbReference>
<dbReference type="GO" id="GO:0016413">
    <property type="term" value="F:O-acetyltransferase activity"/>
    <property type="evidence" value="ECO:0007669"/>
    <property type="project" value="TreeGrafter"/>
</dbReference>
<dbReference type="PANTHER" id="PTHR40074">
    <property type="entry name" value="O-ACETYLTRANSFERASE WECH"/>
    <property type="match status" value="1"/>
</dbReference>
<keyword evidence="3" id="KW-1003">Cell membrane</keyword>
<evidence type="ECO:0000256" key="6">
    <source>
        <dbReference type="ARBA" id="ARBA00023136"/>
    </source>
</evidence>
<sequence length="356" mass="41502">MADQPVTPVKKRSRRFYYMDILNIIATIAVMWLHTSEFAFQYTPGSPRWVLSLVIQIAFIWAVPIFFMISGANLFNYRERYDTKTFFKKRWAKVLIPFIFWTFVWYAWNHFVGHNPDWSLIGFWNGLEYDTIQPIFWFFYFIIPIYLAVPFLSLIATKANQKVVEYIIALYVIGVGVINYAYTLFHRAPDQLVNNIPMVLSTGIGIFFVGWYLHNFNISKRMRHLLYGASVLGFVIMFSLTIIFSAWRHETVRDAYSIFTIGGFLMPLGVWAWAKTHFPLDWQPGPKTTVWLKRLSGVSLGVYVIHEFVIAVLEKLLHLDQSSYYHMLALPMVVWVISVAIVLGLQKIPGVNRLLP</sequence>
<dbReference type="PANTHER" id="PTHR40074:SF2">
    <property type="entry name" value="O-ACETYLTRANSFERASE WECH"/>
    <property type="match status" value="1"/>
</dbReference>
<keyword evidence="5 7" id="KW-1133">Transmembrane helix</keyword>
<feature type="transmembrane region" description="Helical" evidence="7">
    <location>
        <begin position="225"/>
        <end position="249"/>
    </location>
</feature>
<proteinExistence type="inferred from homology"/>
<feature type="transmembrane region" description="Helical" evidence="7">
    <location>
        <begin position="325"/>
        <end position="345"/>
    </location>
</feature>
<evidence type="ECO:0000256" key="7">
    <source>
        <dbReference type="SAM" id="Phobius"/>
    </source>
</evidence>
<feature type="transmembrane region" description="Helical" evidence="7">
    <location>
        <begin position="49"/>
        <end position="70"/>
    </location>
</feature>
<feature type="transmembrane region" description="Helical" evidence="7">
    <location>
        <begin position="295"/>
        <end position="313"/>
    </location>
</feature>
<dbReference type="EMBL" id="JWHU01000034">
    <property type="protein sequence ID" value="KIU19537.1"/>
    <property type="molecule type" value="Genomic_DNA"/>
</dbReference>
<dbReference type="InterPro" id="IPR002656">
    <property type="entry name" value="Acyl_transf_3_dom"/>
</dbReference>
<dbReference type="PATRIC" id="fig|137591.25.peg.1524"/>
<feature type="transmembrane region" description="Helical" evidence="7">
    <location>
        <begin position="163"/>
        <end position="182"/>
    </location>
</feature>
<accession>A0A0D1LLM5</accession>
<evidence type="ECO:0000256" key="2">
    <source>
        <dbReference type="ARBA" id="ARBA00007400"/>
    </source>
</evidence>
<evidence type="ECO:0000313" key="10">
    <source>
        <dbReference type="Proteomes" id="UP000032287"/>
    </source>
</evidence>
<dbReference type="eggNOG" id="COG3274">
    <property type="taxonomic scope" value="Bacteria"/>
</dbReference>
<comment type="subcellular location">
    <subcellularLocation>
        <location evidence="1">Cell membrane</location>
        <topology evidence="1">Multi-pass membrane protein</topology>
    </subcellularLocation>
</comment>
<dbReference type="AlphaFoldDB" id="A0A0D1LLM5"/>
<feature type="transmembrane region" description="Helical" evidence="7">
    <location>
        <begin position="194"/>
        <end position="213"/>
    </location>
</feature>
<evidence type="ECO:0000256" key="3">
    <source>
        <dbReference type="ARBA" id="ARBA00022475"/>
    </source>
</evidence>
<feature type="transmembrane region" description="Helical" evidence="7">
    <location>
        <begin position="91"/>
        <end position="108"/>
    </location>
</feature>
<organism evidence="9 10">
    <name type="scientific">Weissella cibaria</name>
    <dbReference type="NCBI Taxonomy" id="137591"/>
    <lineage>
        <taxon>Bacteria</taxon>
        <taxon>Bacillati</taxon>
        <taxon>Bacillota</taxon>
        <taxon>Bacilli</taxon>
        <taxon>Lactobacillales</taxon>
        <taxon>Lactobacillaceae</taxon>
        <taxon>Weissella</taxon>
    </lineage>
</organism>
<reference evidence="9 10" key="1">
    <citation type="journal article" date="2015" name="Microbiology (Mosc.)">
        <title>Genomics of the Weissella cibaria species with an examination of its metabolic traits.</title>
        <authorList>
            <person name="Lynch K.M."/>
            <person name="Lucid A."/>
            <person name="Arendt E.K."/>
            <person name="Sleator R.D."/>
            <person name="Lucey B."/>
            <person name="Coffey A."/>
        </authorList>
    </citation>
    <scope>NUCLEOTIDE SEQUENCE [LARGE SCALE GENOMIC DNA]</scope>
    <source>
        <strain evidence="9 10">MG1</strain>
    </source>
</reference>
<dbReference type="RefSeq" id="WP_043711756.1">
    <property type="nucleotide sequence ID" value="NZ_JALOCT010000001.1"/>
</dbReference>
<feature type="transmembrane region" description="Helical" evidence="7">
    <location>
        <begin position="135"/>
        <end position="156"/>
    </location>
</feature>
<comment type="caution">
    <text evidence="9">The sequence shown here is derived from an EMBL/GenBank/DDBJ whole genome shotgun (WGS) entry which is preliminary data.</text>
</comment>
<dbReference type="STRING" id="137591.AO080_09085"/>
<dbReference type="Proteomes" id="UP000032287">
    <property type="component" value="Unassembled WGS sequence"/>
</dbReference>
<protein>
    <submittedName>
        <fullName evidence="9">Fucose 4-O-acetylase</fullName>
    </submittedName>
</protein>
<evidence type="ECO:0000256" key="5">
    <source>
        <dbReference type="ARBA" id="ARBA00022989"/>
    </source>
</evidence>
<keyword evidence="4 7" id="KW-0812">Transmembrane</keyword>
<keyword evidence="10" id="KW-1185">Reference proteome</keyword>
<gene>
    <name evidence="9" type="ORF">QX99_01553</name>
</gene>
<dbReference type="GO" id="GO:0005886">
    <property type="term" value="C:plasma membrane"/>
    <property type="evidence" value="ECO:0007669"/>
    <property type="project" value="UniProtKB-SubCell"/>
</dbReference>
<feature type="domain" description="Acyltransferase 3" evidence="8">
    <location>
        <begin position="17"/>
        <end position="343"/>
    </location>
</feature>
<evidence type="ECO:0000256" key="4">
    <source>
        <dbReference type="ARBA" id="ARBA00022692"/>
    </source>
</evidence>
<feature type="transmembrane region" description="Helical" evidence="7">
    <location>
        <begin position="16"/>
        <end position="34"/>
    </location>
</feature>
<evidence type="ECO:0000313" key="9">
    <source>
        <dbReference type="EMBL" id="KIU19537.1"/>
    </source>
</evidence>